<evidence type="ECO:0000313" key="1">
    <source>
        <dbReference type="EMBL" id="KZP19710.1"/>
    </source>
</evidence>
<reference evidence="1 2" key="1">
    <citation type="journal article" date="2016" name="Mol. Biol. Evol.">
        <title>Comparative Genomics of Early-Diverging Mushroom-Forming Fungi Provides Insights into the Origins of Lignocellulose Decay Capabilities.</title>
        <authorList>
            <person name="Nagy L.G."/>
            <person name="Riley R."/>
            <person name="Tritt A."/>
            <person name="Adam C."/>
            <person name="Daum C."/>
            <person name="Floudas D."/>
            <person name="Sun H."/>
            <person name="Yadav J.S."/>
            <person name="Pangilinan J."/>
            <person name="Larsson K.H."/>
            <person name="Matsuura K."/>
            <person name="Barry K."/>
            <person name="Labutti K."/>
            <person name="Kuo R."/>
            <person name="Ohm R.A."/>
            <person name="Bhattacharya S.S."/>
            <person name="Shirouzu T."/>
            <person name="Yoshinaga Y."/>
            <person name="Martin F.M."/>
            <person name="Grigoriev I.V."/>
            <person name="Hibbett D.S."/>
        </authorList>
    </citation>
    <scope>NUCLEOTIDE SEQUENCE [LARGE SCALE GENOMIC DNA]</scope>
    <source>
        <strain evidence="1 2">CBS 109695</strain>
    </source>
</reference>
<gene>
    <name evidence="1" type="ORF">FIBSPDRAFT_892483</name>
</gene>
<name>A0A166IDW1_9AGAM</name>
<protein>
    <submittedName>
        <fullName evidence="1">Uncharacterized protein</fullName>
    </submittedName>
</protein>
<accession>A0A166IDW1</accession>
<keyword evidence="2" id="KW-1185">Reference proteome</keyword>
<dbReference type="EMBL" id="KV417561">
    <property type="protein sequence ID" value="KZP19710.1"/>
    <property type="molecule type" value="Genomic_DNA"/>
</dbReference>
<sequence length="106" mass="11906">MAKLLQQLCQALPSSARTHTNKQRHLASPEPCTDLVDLFQRVVAKNDLKGTRTALSPEFTRLLKKAMRIVERQRIEETPLLVECVNAMVANLEMYAYDSDSDSASS</sequence>
<proteinExistence type="predicted"/>
<evidence type="ECO:0000313" key="2">
    <source>
        <dbReference type="Proteomes" id="UP000076532"/>
    </source>
</evidence>
<dbReference type="Proteomes" id="UP000076532">
    <property type="component" value="Unassembled WGS sequence"/>
</dbReference>
<organism evidence="1 2">
    <name type="scientific">Athelia psychrophila</name>
    <dbReference type="NCBI Taxonomy" id="1759441"/>
    <lineage>
        <taxon>Eukaryota</taxon>
        <taxon>Fungi</taxon>
        <taxon>Dikarya</taxon>
        <taxon>Basidiomycota</taxon>
        <taxon>Agaricomycotina</taxon>
        <taxon>Agaricomycetes</taxon>
        <taxon>Agaricomycetidae</taxon>
        <taxon>Atheliales</taxon>
        <taxon>Atheliaceae</taxon>
        <taxon>Athelia</taxon>
    </lineage>
</organism>
<dbReference type="AlphaFoldDB" id="A0A166IDW1"/>